<keyword evidence="3" id="KW-1185">Reference proteome</keyword>
<feature type="transmembrane region" description="Helical" evidence="1">
    <location>
        <begin position="32"/>
        <end position="55"/>
    </location>
</feature>
<gene>
    <name evidence="2" type="ORF">CDO81_22160</name>
</gene>
<protein>
    <submittedName>
        <fullName evidence="2">DUF2834 domain-containing protein</fullName>
    </submittedName>
</protein>
<dbReference type="EMBL" id="NISI01000011">
    <property type="protein sequence ID" value="OWR02030.1"/>
    <property type="molecule type" value="Genomic_DNA"/>
</dbReference>
<organism evidence="2 3">
    <name type="scientific">Roseateles puraquae</name>
    <dbReference type="NCBI Taxonomy" id="431059"/>
    <lineage>
        <taxon>Bacteria</taxon>
        <taxon>Pseudomonadati</taxon>
        <taxon>Pseudomonadota</taxon>
        <taxon>Betaproteobacteria</taxon>
        <taxon>Burkholderiales</taxon>
        <taxon>Sphaerotilaceae</taxon>
        <taxon>Roseateles</taxon>
    </lineage>
</organism>
<keyword evidence="1" id="KW-0472">Membrane</keyword>
<dbReference type="Proteomes" id="UP000197446">
    <property type="component" value="Unassembled WGS sequence"/>
</dbReference>
<reference evidence="2 3" key="1">
    <citation type="journal article" date="2007" name="Int. J. Syst. Evol. Microbiol.">
        <title>Description of Pelomonas aquatica sp. nov. and Pelomonas puraquae sp. nov., isolated from industrial and haemodialysis water.</title>
        <authorList>
            <person name="Gomila M."/>
            <person name="Bowien B."/>
            <person name="Falsen E."/>
            <person name="Moore E.R."/>
            <person name="Lalucat J."/>
        </authorList>
    </citation>
    <scope>NUCLEOTIDE SEQUENCE [LARGE SCALE GENOMIC DNA]</scope>
    <source>
        <strain evidence="2 3">CCUG 52769</strain>
    </source>
</reference>
<evidence type="ECO:0000313" key="2">
    <source>
        <dbReference type="EMBL" id="OWR02030.1"/>
    </source>
</evidence>
<keyword evidence="1" id="KW-1133">Transmembrane helix</keyword>
<keyword evidence="1" id="KW-0812">Transmembrane</keyword>
<feature type="transmembrane region" description="Helical" evidence="1">
    <location>
        <begin position="67"/>
        <end position="88"/>
    </location>
</feature>
<dbReference type="RefSeq" id="WP_088485418.1">
    <property type="nucleotide sequence ID" value="NZ_NISI01000011.1"/>
</dbReference>
<evidence type="ECO:0000313" key="3">
    <source>
        <dbReference type="Proteomes" id="UP000197446"/>
    </source>
</evidence>
<dbReference type="OrthoDB" id="572911at2"/>
<evidence type="ECO:0000256" key="1">
    <source>
        <dbReference type="SAM" id="Phobius"/>
    </source>
</evidence>
<sequence>MRTVLFLTLAAFGAFSTYVMWQVGYLGIWQAGMASLGAWQVLLDLVLMSCIALGFLWQDAQRSGRTWWPFALLTLAAGSFGPLLYLLLQPSGAARNPRPATAS</sequence>
<proteinExistence type="predicted"/>
<dbReference type="AlphaFoldDB" id="A0A254N2E8"/>
<name>A0A254N2E8_9BURK</name>
<accession>A0A254N2E8</accession>
<comment type="caution">
    <text evidence="2">The sequence shown here is derived from an EMBL/GenBank/DDBJ whole genome shotgun (WGS) entry which is preliminary data.</text>
</comment>